<dbReference type="CDD" id="cd00565">
    <property type="entry name" value="Ubl_ThiS"/>
    <property type="match status" value="1"/>
</dbReference>
<dbReference type="InterPro" id="IPR010035">
    <property type="entry name" value="Thi_S"/>
</dbReference>
<accession>B7T1U1</accession>
<protein>
    <submittedName>
        <fullName evidence="1">Uncharacterized protein ycf40</fullName>
    </submittedName>
</protein>
<dbReference type="Pfam" id="PF02597">
    <property type="entry name" value="ThiS"/>
    <property type="match status" value="1"/>
</dbReference>
<evidence type="ECO:0000313" key="1">
    <source>
        <dbReference type="EMBL" id="ACF70907.1"/>
    </source>
</evidence>
<dbReference type="InterPro" id="IPR012675">
    <property type="entry name" value="Beta-grasp_dom_sf"/>
</dbReference>
<dbReference type="Gene3D" id="3.10.20.30">
    <property type="match status" value="1"/>
</dbReference>
<keyword evidence="1" id="KW-0150">Chloroplast</keyword>
<geneLocation type="chloroplast" evidence="1"/>
<dbReference type="SUPFAM" id="SSF54285">
    <property type="entry name" value="MoaD/ThiS"/>
    <property type="match status" value="1"/>
</dbReference>
<organism evidence="1">
    <name type="scientific">Vaucheria litorea</name>
    <name type="common">Yellow-green alga</name>
    <dbReference type="NCBI Taxonomy" id="109269"/>
    <lineage>
        <taxon>Eukaryota</taxon>
        <taxon>Sar</taxon>
        <taxon>Stramenopiles</taxon>
        <taxon>Ochrophyta</taxon>
        <taxon>PX clade</taxon>
        <taxon>Xanthophyceae</taxon>
        <taxon>Vaucheriales</taxon>
        <taxon>Vaucheriaceae</taxon>
        <taxon>Vaucheria</taxon>
    </lineage>
</organism>
<keyword evidence="1" id="KW-0934">Plastid</keyword>
<dbReference type="GeneID" id="7056110"/>
<dbReference type="NCBIfam" id="TIGR01683">
    <property type="entry name" value="thiS"/>
    <property type="match status" value="1"/>
</dbReference>
<proteinExistence type="predicted"/>
<dbReference type="AlphaFoldDB" id="B7T1U1"/>
<dbReference type="PANTHER" id="PTHR34472">
    <property type="entry name" value="SULFUR CARRIER PROTEIN THIS"/>
    <property type="match status" value="1"/>
</dbReference>
<dbReference type="EMBL" id="EU912438">
    <property type="protein sequence ID" value="ACF70907.1"/>
    <property type="molecule type" value="Genomic_DNA"/>
</dbReference>
<dbReference type="RefSeq" id="YP_002327490.1">
    <property type="nucleotide sequence ID" value="NC_011600.1"/>
</dbReference>
<reference evidence="1" key="1">
    <citation type="journal article" date="2008" name="Proc. Natl. Acad. Sci. U.S.A.">
        <title>Horizontal gene transfer of the algal nuclear gene psbO to the photosynthetic sea slug Elysia chlorotica.</title>
        <authorList>
            <person name="Rumpho M.E."/>
            <person name="Worful J.M."/>
            <person name="Lee J."/>
            <person name="Kannan K."/>
            <person name="Tyler M.S."/>
            <person name="Bhattacharya D."/>
            <person name="Moustafa A."/>
            <person name="Manhart J.R."/>
        </authorList>
    </citation>
    <scope>NUCLEOTIDE SEQUENCE [LARGE SCALE GENOMIC DNA]</scope>
    <source>
        <strain>CCMP2940</strain>
    </source>
</reference>
<dbReference type="PANTHER" id="PTHR34472:SF1">
    <property type="entry name" value="SULFUR CARRIER PROTEIN THIS"/>
    <property type="match status" value="1"/>
</dbReference>
<dbReference type="InterPro" id="IPR016155">
    <property type="entry name" value="Mopterin_synth/thiamin_S_b"/>
</dbReference>
<name>B7T1U1_VAULI</name>
<gene>
    <name evidence="1" type="primary">ycf40</name>
</gene>
<sequence length="75" mass="8942">MQVKIFNLSIFLNGDFYKFQSYKIFTLDDLRIFFNYKKKLIIIEYNSKIIPSKNWARVFLKNKDQIEILTIVGGG</sequence>
<dbReference type="InterPro" id="IPR003749">
    <property type="entry name" value="ThiS/MoaD-like"/>
</dbReference>